<accession>A0A177D0X6</accession>
<dbReference type="EMBL" id="KV441548">
    <property type="protein sequence ID" value="OAG13146.1"/>
    <property type="molecule type" value="Genomic_DNA"/>
</dbReference>
<dbReference type="AlphaFoldDB" id="A0A177D0X6"/>
<dbReference type="Proteomes" id="UP000077069">
    <property type="component" value="Unassembled WGS sequence"/>
</dbReference>
<feature type="compositionally biased region" description="Polar residues" evidence="1">
    <location>
        <begin position="356"/>
        <end position="375"/>
    </location>
</feature>
<evidence type="ECO:0000313" key="3">
    <source>
        <dbReference type="Proteomes" id="UP000077069"/>
    </source>
</evidence>
<evidence type="ECO:0000256" key="1">
    <source>
        <dbReference type="SAM" id="MobiDB-lite"/>
    </source>
</evidence>
<name>A0A177D0X6_9PLEO</name>
<dbReference type="RefSeq" id="XP_018043511.1">
    <property type="nucleotide sequence ID" value="XM_018185487.1"/>
</dbReference>
<sequence length="375" mass="41456">MSRAPMDWVTAKEKAGKFIHPAQKQAMGWELDEFQHNPGSLMESIKILEEMKVRNAARLSEGVGLLPLEYFRPTRPIVQASPQRPATAVQQSAIPTSSQQIWMPEPLNIPQPSALQSLPHTPSPLLRQLPGQRRTADASEVGLIPSPYAQRYRSQIQCDPRSISQLHQRSILPTNANPPILCEPVFEPAQRPATRTPQSLSPPATAILHRASGSTAGDSRVDPPQCDYAWTSPRPRSGTFPLPITRRDRFRTSSVPPPPPSSRCTCEDGCVCSTRLTEHQVIGLRGGHVNSPWYKSLFKQARRPRAPKIQISPPSRQSAHPRPENANAAPAEQQLELLLPQAARRARLPTGLRVQTDLSEFSNTSDSSTAMWSPP</sequence>
<feature type="region of interest" description="Disordered" evidence="1">
    <location>
        <begin position="302"/>
        <end position="375"/>
    </location>
</feature>
<organism evidence="2 3">
    <name type="scientific">Paraphaeosphaeria sporulosa</name>
    <dbReference type="NCBI Taxonomy" id="1460663"/>
    <lineage>
        <taxon>Eukaryota</taxon>
        <taxon>Fungi</taxon>
        <taxon>Dikarya</taxon>
        <taxon>Ascomycota</taxon>
        <taxon>Pezizomycotina</taxon>
        <taxon>Dothideomycetes</taxon>
        <taxon>Pleosporomycetidae</taxon>
        <taxon>Pleosporales</taxon>
        <taxon>Massarineae</taxon>
        <taxon>Didymosphaeriaceae</taxon>
        <taxon>Paraphaeosphaeria</taxon>
    </lineage>
</organism>
<reference evidence="2 3" key="1">
    <citation type="submission" date="2016-05" db="EMBL/GenBank/DDBJ databases">
        <title>Comparative analysis of secretome profiles of manganese(II)-oxidizing ascomycete fungi.</title>
        <authorList>
            <consortium name="DOE Joint Genome Institute"/>
            <person name="Zeiner C.A."/>
            <person name="Purvine S.O."/>
            <person name="Zink E.M."/>
            <person name="Wu S."/>
            <person name="Pasa-Tolic L."/>
            <person name="Chaput D.L."/>
            <person name="Haridas S."/>
            <person name="Grigoriev I.V."/>
            <person name="Santelli C.M."/>
            <person name="Hansel C.M."/>
        </authorList>
    </citation>
    <scope>NUCLEOTIDE SEQUENCE [LARGE SCALE GENOMIC DNA]</scope>
    <source>
        <strain evidence="2 3">AP3s5-JAC2a</strain>
    </source>
</reference>
<protein>
    <submittedName>
        <fullName evidence="2">Uncharacterized protein</fullName>
    </submittedName>
</protein>
<dbReference type="InParanoid" id="A0A177D0X6"/>
<dbReference type="GeneID" id="28768973"/>
<keyword evidence="3" id="KW-1185">Reference proteome</keyword>
<proteinExistence type="predicted"/>
<feature type="compositionally biased region" description="Low complexity" evidence="1">
    <location>
        <begin position="324"/>
        <end position="343"/>
    </location>
</feature>
<evidence type="ECO:0000313" key="2">
    <source>
        <dbReference type="EMBL" id="OAG13146.1"/>
    </source>
</evidence>
<dbReference type="OrthoDB" id="10508180at2759"/>
<feature type="region of interest" description="Disordered" evidence="1">
    <location>
        <begin position="212"/>
        <end position="264"/>
    </location>
</feature>
<gene>
    <name evidence="2" type="ORF">CC84DRAFT_181681</name>
</gene>